<name>A0A392PRX7_9FABA</name>
<accession>A0A392PRX7</accession>
<feature type="non-terminal residue" evidence="1">
    <location>
        <position position="1"/>
    </location>
</feature>
<comment type="caution">
    <text evidence="1">The sequence shown here is derived from an EMBL/GenBank/DDBJ whole genome shotgun (WGS) entry which is preliminary data.</text>
</comment>
<reference evidence="1 2" key="1">
    <citation type="journal article" date="2018" name="Front. Plant Sci.">
        <title>Red Clover (Trifolium pratense) and Zigzag Clover (T. medium) - A Picture of Genomic Similarities and Differences.</title>
        <authorList>
            <person name="Dluhosova J."/>
            <person name="Istvanek J."/>
            <person name="Nedelnik J."/>
            <person name="Repkova J."/>
        </authorList>
    </citation>
    <scope>NUCLEOTIDE SEQUENCE [LARGE SCALE GENOMIC DNA]</scope>
    <source>
        <strain evidence="2">cv. 10/8</strain>
        <tissue evidence="1">Leaf</tissue>
    </source>
</reference>
<evidence type="ECO:0000313" key="1">
    <source>
        <dbReference type="EMBL" id="MCI14249.1"/>
    </source>
</evidence>
<dbReference type="EMBL" id="LXQA010091611">
    <property type="protein sequence ID" value="MCI14249.1"/>
    <property type="molecule type" value="Genomic_DNA"/>
</dbReference>
<protein>
    <submittedName>
        <fullName evidence="1">Uncharacterized protein</fullName>
    </submittedName>
</protein>
<dbReference type="Proteomes" id="UP000265520">
    <property type="component" value="Unassembled WGS sequence"/>
</dbReference>
<dbReference type="AlphaFoldDB" id="A0A392PRX7"/>
<keyword evidence="2" id="KW-1185">Reference proteome</keyword>
<organism evidence="1 2">
    <name type="scientific">Trifolium medium</name>
    <dbReference type="NCBI Taxonomy" id="97028"/>
    <lineage>
        <taxon>Eukaryota</taxon>
        <taxon>Viridiplantae</taxon>
        <taxon>Streptophyta</taxon>
        <taxon>Embryophyta</taxon>
        <taxon>Tracheophyta</taxon>
        <taxon>Spermatophyta</taxon>
        <taxon>Magnoliopsida</taxon>
        <taxon>eudicotyledons</taxon>
        <taxon>Gunneridae</taxon>
        <taxon>Pentapetalae</taxon>
        <taxon>rosids</taxon>
        <taxon>fabids</taxon>
        <taxon>Fabales</taxon>
        <taxon>Fabaceae</taxon>
        <taxon>Papilionoideae</taxon>
        <taxon>50 kb inversion clade</taxon>
        <taxon>NPAAA clade</taxon>
        <taxon>Hologalegina</taxon>
        <taxon>IRL clade</taxon>
        <taxon>Trifolieae</taxon>
        <taxon>Trifolium</taxon>
    </lineage>
</organism>
<proteinExistence type="predicted"/>
<sequence length="147" mass="16334">SNCPQHQITEQLLIQYFYEGLLLMDRNILDAASGGALVDKTPGAVKGLIENMSLNSQQFTRSNYVAQTRGVNEIQVSSSNKAIDMRIDELTLLVKQLALAKAQANEPSLEDLVKQTAAQNIQFQQQMVAQNMQFQQTTYASIKDLKA</sequence>
<evidence type="ECO:0000313" key="2">
    <source>
        <dbReference type="Proteomes" id="UP000265520"/>
    </source>
</evidence>